<feature type="transmembrane region" description="Helical" evidence="3">
    <location>
        <begin position="631"/>
        <end position="651"/>
    </location>
</feature>
<feature type="region of interest" description="Disordered" evidence="2">
    <location>
        <begin position="136"/>
        <end position="182"/>
    </location>
</feature>
<feature type="transmembrane region" description="Helical" evidence="3">
    <location>
        <begin position="374"/>
        <end position="394"/>
    </location>
</feature>
<proteinExistence type="inferred from homology"/>
<evidence type="ECO:0000256" key="1">
    <source>
        <dbReference type="ARBA" id="ARBA00008335"/>
    </source>
</evidence>
<feature type="transmembrane region" description="Helical" evidence="3">
    <location>
        <begin position="901"/>
        <end position="923"/>
    </location>
</feature>
<feature type="transmembrane region" description="Helical" evidence="3">
    <location>
        <begin position="310"/>
        <end position="327"/>
    </location>
</feature>
<dbReference type="GO" id="GO:0008643">
    <property type="term" value="P:carbohydrate transport"/>
    <property type="evidence" value="ECO:0007669"/>
    <property type="project" value="InterPro"/>
</dbReference>
<reference evidence="4" key="1">
    <citation type="submission" date="2021-01" db="EMBL/GenBank/DDBJ databases">
        <authorList>
            <person name="Corre E."/>
            <person name="Pelletier E."/>
            <person name="Niang G."/>
            <person name="Scheremetjew M."/>
            <person name="Finn R."/>
            <person name="Kale V."/>
            <person name="Holt S."/>
            <person name="Cochrane G."/>
            <person name="Meng A."/>
            <person name="Brown T."/>
            <person name="Cohen L."/>
        </authorList>
    </citation>
    <scope>NUCLEOTIDE SEQUENCE</scope>
    <source>
        <strain evidence="4">CCMP2877</strain>
    </source>
</reference>
<dbReference type="GO" id="GO:0015293">
    <property type="term" value="F:symporter activity"/>
    <property type="evidence" value="ECO:0007669"/>
    <property type="project" value="InterPro"/>
</dbReference>
<evidence type="ECO:0000256" key="2">
    <source>
        <dbReference type="SAM" id="MobiDB-lite"/>
    </source>
</evidence>
<keyword evidence="3" id="KW-0472">Membrane</keyword>
<comment type="similarity">
    <text evidence="1">Belongs to the major facilitator superfamily.</text>
</comment>
<dbReference type="Gene3D" id="1.20.1250.20">
    <property type="entry name" value="MFS general substrate transporter like domains"/>
    <property type="match status" value="1"/>
</dbReference>
<sequence>MKHSSRITPGGDPDNDGKTTAAAAPEDGGEFAIDPLRMHHLVRNLYSSSLMLGQGFNREGCFVIDTGSVDFLNFFKKNAVNTGETHPQLSQNPTLYEMPLKEAVKVAYREPLTWGHQDSSVARGRQESSVGSIATAVSLNSNPEKPETARSKTASVPSPNPRSPRKQSPSRSQKGARTSSTAISLARKRGIDLVKNVTSYTQKMRDKRARFIEARRKNFQLEKAGSANRIDEGGYLPLWMKIAYCAPTMSTLPVVTVLAVYGNSFYEQLGADLVYMSFFIALARSLDVMSDPVMSYITDSFRSVYGRRRPFCIIGCVFYALFLILLLSPPEAEGTTLSLWFGILYVLFFLSSTFTTIPYDALGPELTSSYEDRNRLFFISSLFDGFGALFGIALPQILARIIGSDCDNSSCQPVPDGALGDSPYSYMATACVANAGDGHLEEYNLSLSAAPTPAPVGAGTAAPTPSLFGLYDFTEDACQALDETVDADMSPIDPYCDCLDDCNVQCELRTYKQAMTGMAVFFGLYFVVTMTNMFFRIKERSQCEDAKLKESPPLVPSLLNTLRNRAFRTLLPAWVCDAVVNSIIASMVVFFVRYIVRPEYQTAEEDGIDCNEGVPISGEDSESWQCNSTSVVAMCVLTLLVMGFVSTPFWLTVAKYAGKRNAWLMWSLTMACTNLIYATVSKGDVALVIFVSGLNGVPFGAKFLADSILADIIDYDEFLTGQRNEATYTMFRSFLPKICSIPAAAIPLALLDTVGHKAPHDGRIKEQDESVRTYVFIVTVILPFLFSFLAFLIKLGFPIKTREQVGMIGEGIGAHMLGEKGMDPITSMSYQLLHTAKEEQPIVNDLDCFPSASIVAEMLDNGTASLLKMAKRQLIGGVLLFFAFGAAAALAFPLLEVSSLSFVPVFLIIGVGVSLTLLGFAYLRNEAAKRLHANPPDKALLNRVLRHRRKIDHILSADIVTRRISNDVSGKADRITATQRLLTFRSVRMATFEHSARHYLYLEPMAWPSRSFLGFLHQHTPLSIRKFLRIGSGAELSRSLDVHANIYLAFHRILDRMSDKKEQPRSRKLSMFAVGQVVRISRRFSEAPRGTLPKLFSTSGQVLEMQAVRESTDVPGHVCNVRQLLEKIERQGGAAARVELQKYISEFLRMDEYLARCEGSMDKRIGCEVFVSTRMFVEVVKCLGAPDEILSALSSTARGGQLPESLSNSMTFPDGPSFSVRSSEYSNSGEVMSAALSHRFMSNSMDFSQSELTPAVSDLKEDSVDIEGGRVVEVKDNDALLRASSSGKMALLQHSFSSGDDNAGALVKSPVLVKPKPRMLPSLKKEGTASINTASYVSSDTLLDSVAEIPEKEKQTKEV</sequence>
<dbReference type="Pfam" id="PF13347">
    <property type="entry name" value="MFS_2"/>
    <property type="match status" value="2"/>
</dbReference>
<dbReference type="InterPro" id="IPR039672">
    <property type="entry name" value="MFS_2"/>
</dbReference>
<dbReference type="InterPro" id="IPR036259">
    <property type="entry name" value="MFS_trans_sf"/>
</dbReference>
<feature type="region of interest" description="Disordered" evidence="2">
    <location>
        <begin position="1"/>
        <end position="25"/>
    </location>
</feature>
<name>A0A7S1XXU2_9STRA</name>
<evidence type="ECO:0000313" key="4">
    <source>
        <dbReference type="EMBL" id="CAD9264359.1"/>
    </source>
</evidence>
<evidence type="ECO:0000256" key="3">
    <source>
        <dbReference type="SAM" id="Phobius"/>
    </source>
</evidence>
<dbReference type="EMBL" id="HBGJ01035971">
    <property type="protein sequence ID" value="CAD9264359.1"/>
    <property type="molecule type" value="Transcribed_RNA"/>
</dbReference>
<dbReference type="PANTHER" id="PTHR11328">
    <property type="entry name" value="MAJOR FACILITATOR SUPERFAMILY DOMAIN-CONTAINING PROTEIN"/>
    <property type="match status" value="1"/>
</dbReference>
<organism evidence="4">
    <name type="scientific">Phaeomonas parva</name>
    <dbReference type="NCBI Taxonomy" id="124430"/>
    <lineage>
        <taxon>Eukaryota</taxon>
        <taxon>Sar</taxon>
        <taxon>Stramenopiles</taxon>
        <taxon>Ochrophyta</taxon>
        <taxon>Pinguiophyceae</taxon>
        <taxon>Pinguiochrysidales</taxon>
        <taxon>Pinguiochrysidaceae</taxon>
        <taxon>Phaeomonas</taxon>
    </lineage>
</organism>
<dbReference type="GO" id="GO:0005886">
    <property type="term" value="C:plasma membrane"/>
    <property type="evidence" value="ECO:0007669"/>
    <property type="project" value="TreeGrafter"/>
</dbReference>
<feature type="transmembrane region" description="Helical" evidence="3">
    <location>
        <begin position="734"/>
        <end position="751"/>
    </location>
</feature>
<dbReference type="PANTHER" id="PTHR11328:SF24">
    <property type="entry name" value="MAJOR FACILITATOR SUPERFAMILY (MFS) PROFILE DOMAIN-CONTAINING PROTEIN"/>
    <property type="match status" value="1"/>
</dbReference>
<keyword evidence="3" id="KW-0812">Transmembrane</keyword>
<feature type="transmembrane region" description="Helical" evidence="3">
    <location>
        <begin position="571"/>
        <end position="596"/>
    </location>
</feature>
<gene>
    <name evidence="4" type="ORF">PPAR1163_LOCUS22745</name>
</gene>
<protein>
    <submittedName>
        <fullName evidence="4">Uncharacterized protein</fullName>
    </submittedName>
</protein>
<feature type="transmembrane region" description="Helical" evidence="3">
    <location>
        <begin position="771"/>
        <end position="793"/>
    </location>
</feature>
<feature type="transmembrane region" description="Helical" evidence="3">
    <location>
        <begin position="514"/>
        <end position="535"/>
    </location>
</feature>
<accession>A0A7S1XXU2</accession>
<feature type="transmembrane region" description="Helical" evidence="3">
    <location>
        <begin position="874"/>
        <end position="895"/>
    </location>
</feature>
<keyword evidence="3" id="KW-1133">Transmembrane helix</keyword>
<feature type="transmembrane region" description="Helical" evidence="3">
    <location>
        <begin position="339"/>
        <end position="362"/>
    </location>
</feature>
<dbReference type="SUPFAM" id="SSF103473">
    <property type="entry name" value="MFS general substrate transporter"/>
    <property type="match status" value="2"/>
</dbReference>